<feature type="site" description="Interacts with free ubiquitin" evidence="9">
    <location>
        <position position="230"/>
    </location>
</feature>
<dbReference type="InterPro" id="IPR038765">
    <property type="entry name" value="Papain-like_cys_pep_sf"/>
</dbReference>
<dbReference type="PANTHER" id="PTHR12931:SF3">
    <property type="entry name" value="UBIQUITIN THIOESTERASE OTUB2"/>
    <property type="match status" value="1"/>
</dbReference>
<feature type="site" description="Interacts with free ubiquitin" evidence="9">
    <location>
        <position position="232"/>
    </location>
</feature>
<dbReference type="InterPro" id="IPR016615">
    <property type="entry name" value="Otubain"/>
</dbReference>
<dbReference type="GO" id="GO:2000780">
    <property type="term" value="P:negative regulation of double-strand break repair"/>
    <property type="evidence" value="ECO:0007669"/>
    <property type="project" value="TreeGrafter"/>
</dbReference>
<dbReference type="PANTHER" id="PTHR12931">
    <property type="entry name" value="UBIQUITIN THIOLESTERASE PROTEIN OTUB"/>
    <property type="match status" value="1"/>
</dbReference>
<gene>
    <name evidence="11" type="ORF">XELAEV_18041297mg</name>
</gene>
<dbReference type="GO" id="GO:0004843">
    <property type="term" value="F:cysteine-type deubiquitinase activity"/>
    <property type="evidence" value="ECO:0007669"/>
    <property type="project" value="UniProtKB-UniRule"/>
</dbReference>
<comment type="similarity">
    <text evidence="2 7">Belongs to the peptidase C65 family.</text>
</comment>
<evidence type="ECO:0000313" key="11">
    <source>
        <dbReference type="EMBL" id="OCT65055.1"/>
    </source>
</evidence>
<dbReference type="CDD" id="cd22764">
    <property type="entry name" value="OTUB2"/>
    <property type="match status" value="1"/>
</dbReference>
<evidence type="ECO:0000256" key="1">
    <source>
        <dbReference type="ARBA" id="ARBA00000707"/>
    </source>
</evidence>
<dbReference type="Gene3D" id="1.20.1300.20">
    <property type="entry name" value="Peptidase C65 Otubain, subdomain 2"/>
    <property type="match status" value="1"/>
</dbReference>
<evidence type="ECO:0000256" key="9">
    <source>
        <dbReference type="PIRSR" id="PIRSR013503-2"/>
    </source>
</evidence>
<keyword evidence="4 7" id="KW-0833">Ubl conjugation pathway</keyword>
<dbReference type="AlphaFoldDB" id="A0A974C358"/>
<proteinExistence type="inferred from homology"/>
<accession>A0A974C358</accession>
<dbReference type="OMA" id="CFAYLEF"/>
<evidence type="ECO:0000259" key="10">
    <source>
        <dbReference type="PROSITE" id="PS50802"/>
    </source>
</evidence>
<evidence type="ECO:0000256" key="5">
    <source>
        <dbReference type="ARBA" id="ARBA00022801"/>
    </source>
</evidence>
<dbReference type="GO" id="GO:0043130">
    <property type="term" value="F:ubiquitin binding"/>
    <property type="evidence" value="ECO:0007669"/>
    <property type="project" value="UniProtKB-UniRule"/>
</dbReference>
<dbReference type="GO" id="GO:0006508">
    <property type="term" value="P:proteolysis"/>
    <property type="evidence" value="ECO:0007669"/>
    <property type="project" value="UniProtKB-KW"/>
</dbReference>
<evidence type="ECO:0000256" key="7">
    <source>
        <dbReference type="PIRNR" id="PIRNR013503"/>
    </source>
</evidence>
<name>A0A974C358_XENLA</name>
<comment type="catalytic activity">
    <reaction evidence="1 7">
        <text>Thiol-dependent hydrolysis of ester, thioester, amide, peptide and isopeptide bonds formed by the C-terminal Gly of ubiquitin (a 76-residue protein attached to proteins as an intracellular targeting signal).</text>
        <dbReference type="EC" id="3.4.19.12"/>
    </reaction>
</comment>
<evidence type="ECO:0000256" key="8">
    <source>
        <dbReference type="PIRSR" id="PIRSR013503-1"/>
    </source>
</evidence>
<dbReference type="GO" id="GO:0035871">
    <property type="term" value="P:protein K11-linked deubiquitination"/>
    <property type="evidence" value="ECO:0007669"/>
    <property type="project" value="TreeGrafter"/>
</dbReference>
<feature type="domain" description="OTU" evidence="10">
    <location>
        <begin position="75"/>
        <end position="266"/>
    </location>
</feature>
<dbReference type="InterPro" id="IPR042468">
    <property type="entry name" value="Peptidase_C65_otubain_sub1"/>
</dbReference>
<dbReference type="Gene3D" id="3.30.200.60">
    <property type="entry name" value="Peptidase C65 Otubain, subdomain 1"/>
    <property type="match status" value="1"/>
</dbReference>
<dbReference type="EC" id="3.4.19.12" evidence="7"/>
<dbReference type="PIRSF" id="PIRSF013503">
    <property type="entry name" value="Ubiquitin_thioesterase_Otubain"/>
    <property type="match status" value="1"/>
</dbReference>
<reference evidence="12" key="1">
    <citation type="journal article" date="2016" name="Nature">
        <title>Genome evolution in the allotetraploid frog Xenopus laevis.</title>
        <authorList>
            <person name="Session A.M."/>
            <person name="Uno Y."/>
            <person name="Kwon T."/>
            <person name="Chapman J.A."/>
            <person name="Toyoda A."/>
            <person name="Takahashi S."/>
            <person name="Fukui A."/>
            <person name="Hikosaka A."/>
            <person name="Suzuki A."/>
            <person name="Kondo M."/>
            <person name="van Heeringen S.J."/>
            <person name="Quigley I."/>
            <person name="Heinz S."/>
            <person name="Ogino H."/>
            <person name="Ochi H."/>
            <person name="Hellsten U."/>
            <person name="Lyons J.B."/>
            <person name="Simakov O."/>
            <person name="Putnam N."/>
            <person name="Stites J."/>
            <person name="Kuroki Y."/>
            <person name="Tanaka T."/>
            <person name="Michiue T."/>
            <person name="Watanabe M."/>
            <person name="Bogdanovic O."/>
            <person name="Lister R."/>
            <person name="Georgiou G."/>
            <person name="Paranjpe S.S."/>
            <person name="van Kruijsbergen I."/>
            <person name="Shu S."/>
            <person name="Carlson J."/>
            <person name="Kinoshita T."/>
            <person name="Ohta Y."/>
            <person name="Mawaribuchi S."/>
            <person name="Jenkins J."/>
            <person name="Grimwood J."/>
            <person name="Schmutz J."/>
            <person name="Mitros T."/>
            <person name="Mozaffari S.V."/>
            <person name="Suzuki Y."/>
            <person name="Haramoto Y."/>
            <person name="Yamamoto T.S."/>
            <person name="Takagi C."/>
            <person name="Heald R."/>
            <person name="Miller K."/>
            <person name="Haudenschild C."/>
            <person name="Kitzman J."/>
            <person name="Nakayama T."/>
            <person name="Izutsu Y."/>
            <person name="Robert J."/>
            <person name="Fortriede J."/>
            <person name="Burns K."/>
            <person name="Lotay V."/>
            <person name="Karimi K."/>
            <person name="Yasuoka Y."/>
            <person name="Dichmann D.S."/>
            <person name="Flajnik M.F."/>
            <person name="Houston D.W."/>
            <person name="Shendure J."/>
            <person name="DuPasquier L."/>
            <person name="Vize P.D."/>
            <person name="Zorn A.M."/>
            <person name="Ito M."/>
            <person name="Marcotte E.M."/>
            <person name="Wallingford J.B."/>
            <person name="Ito Y."/>
            <person name="Asashima M."/>
            <person name="Ueno N."/>
            <person name="Matsuda Y."/>
            <person name="Veenstra G.J."/>
            <person name="Fujiyama A."/>
            <person name="Harland R.M."/>
            <person name="Taira M."/>
            <person name="Rokhsar D.S."/>
        </authorList>
    </citation>
    <scope>NUCLEOTIDE SEQUENCE [LARGE SCALE GENOMIC DNA]</scope>
    <source>
        <strain evidence="12">J</strain>
    </source>
</reference>
<evidence type="ECO:0000256" key="3">
    <source>
        <dbReference type="ARBA" id="ARBA00022670"/>
    </source>
</evidence>
<dbReference type="FunFam" id="1.20.1300.20:FF:000001">
    <property type="entry name" value="Ubiquitin thioesterase OTUB1"/>
    <property type="match status" value="1"/>
</dbReference>
<feature type="active site" evidence="8">
    <location>
        <position position="259"/>
    </location>
</feature>
<evidence type="ECO:0000256" key="6">
    <source>
        <dbReference type="ARBA" id="ARBA00022807"/>
    </source>
</evidence>
<dbReference type="SUPFAM" id="SSF54001">
    <property type="entry name" value="Cysteine proteinases"/>
    <property type="match status" value="1"/>
</dbReference>
<dbReference type="EMBL" id="CM004481">
    <property type="protein sequence ID" value="OCT65055.1"/>
    <property type="molecule type" value="Genomic_DNA"/>
</dbReference>
<dbReference type="Pfam" id="PF10275">
    <property type="entry name" value="Peptidase_C65"/>
    <property type="match status" value="1"/>
</dbReference>
<dbReference type="GO" id="GO:0005634">
    <property type="term" value="C:nucleus"/>
    <property type="evidence" value="ECO:0007669"/>
    <property type="project" value="TreeGrafter"/>
</dbReference>
<feature type="active site" evidence="8">
    <location>
        <position position="83"/>
    </location>
</feature>
<dbReference type="InterPro" id="IPR019400">
    <property type="entry name" value="Peptidase_C65_otubain"/>
</dbReference>
<evidence type="ECO:0000256" key="2">
    <source>
        <dbReference type="ARBA" id="ARBA00006579"/>
    </source>
</evidence>
<keyword evidence="3 7" id="KW-0645">Protease</keyword>
<dbReference type="GO" id="GO:0071108">
    <property type="term" value="P:protein K48-linked deubiquitination"/>
    <property type="evidence" value="ECO:0007669"/>
    <property type="project" value="TreeGrafter"/>
</dbReference>
<organism evidence="11 12">
    <name type="scientific">Xenopus laevis</name>
    <name type="common">African clawed frog</name>
    <dbReference type="NCBI Taxonomy" id="8355"/>
    <lineage>
        <taxon>Eukaryota</taxon>
        <taxon>Metazoa</taxon>
        <taxon>Chordata</taxon>
        <taxon>Craniata</taxon>
        <taxon>Vertebrata</taxon>
        <taxon>Euteleostomi</taxon>
        <taxon>Amphibia</taxon>
        <taxon>Batrachia</taxon>
        <taxon>Anura</taxon>
        <taxon>Pipoidea</taxon>
        <taxon>Pipidae</taxon>
        <taxon>Xenopodinae</taxon>
        <taxon>Xenopus</taxon>
        <taxon>Xenopus</taxon>
    </lineage>
</organism>
<dbReference type="InterPro" id="IPR003323">
    <property type="entry name" value="OTU_dom"/>
</dbReference>
<dbReference type="PROSITE" id="PS50802">
    <property type="entry name" value="OTU"/>
    <property type="match status" value="1"/>
</dbReference>
<dbReference type="Proteomes" id="UP000694892">
    <property type="component" value="Chromosome 8S"/>
</dbReference>
<protein>
    <recommendedName>
        <fullName evidence="7">Ubiquitin thioesterase</fullName>
        <ecNumber evidence="7">3.4.19.12</ecNumber>
    </recommendedName>
</protein>
<keyword evidence="5 7" id="KW-0378">Hydrolase</keyword>
<keyword evidence="6 7" id="KW-0788">Thiol protease</keyword>
<evidence type="ECO:0000256" key="4">
    <source>
        <dbReference type="ARBA" id="ARBA00022786"/>
    </source>
</evidence>
<dbReference type="GO" id="GO:0070536">
    <property type="term" value="P:protein K63-linked deubiquitination"/>
    <property type="evidence" value="ECO:0007669"/>
    <property type="project" value="TreeGrafter"/>
</dbReference>
<dbReference type="InterPro" id="IPR042467">
    <property type="entry name" value="Peptidase_C65_otubain_sub2"/>
</dbReference>
<feature type="site" description="Interacts with free ubiquitin" evidence="9">
    <location>
        <position position="216"/>
    </location>
</feature>
<sequence>MAPMSFAALTLHQGLIKDLGPVNVDKVCFKSGQGSLRPRNEEFISEKYDLALLIEENSKVPVYQRKLKDLQNQYHSVRKTRADGSCFYRGLCFAYLEFLLGKKQEILRFKHLVVQSKSEVLMAGFQEHLFKHHYETFLSIVELAELDGSISSLLKAFNQPCSSDSVVLYVRLVTSAYLRNRTEFYQHFIREGMTVVDFCAQNVEQMATECDHIQIIALTQALEIPLQVEYVDKTDNVINHHIFPEGRSPSVFMLFLEHHFNILYREEVQKEENAESSKH</sequence>
<feature type="active site" description="Nucleophile" evidence="8">
    <location>
        <position position="86"/>
    </location>
</feature>
<evidence type="ECO:0000313" key="12">
    <source>
        <dbReference type="Proteomes" id="UP000694892"/>
    </source>
</evidence>